<feature type="chain" id="PRO_5016313166" evidence="1">
    <location>
        <begin position="23"/>
        <end position="225"/>
    </location>
</feature>
<protein>
    <submittedName>
        <fullName evidence="2">Uncharacterized protein</fullName>
    </submittedName>
</protein>
<name>A0A318JRG4_9NEIS</name>
<evidence type="ECO:0000256" key="1">
    <source>
        <dbReference type="SAM" id="SignalP"/>
    </source>
</evidence>
<dbReference type="AlphaFoldDB" id="A0A318JRG4"/>
<evidence type="ECO:0000313" key="2">
    <source>
        <dbReference type="EMBL" id="PXX51247.1"/>
    </source>
</evidence>
<dbReference type="RefSeq" id="WP_146215897.1">
    <property type="nucleotide sequence ID" value="NZ_LNQU01000072.1"/>
</dbReference>
<evidence type="ECO:0000313" key="3">
    <source>
        <dbReference type="Proteomes" id="UP000248395"/>
    </source>
</evidence>
<comment type="caution">
    <text evidence="2">The sequence shown here is derived from an EMBL/GenBank/DDBJ whole genome shotgun (WGS) entry which is preliminary data.</text>
</comment>
<feature type="signal peptide" evidence="1">
    <location>
        <begin position="1"/>
        <end position="22"/>
    </location>
</feature>
<gene>
    <name evidence="2" type="ORF">DFR38_101309</name>
</gene>
<organism evidence="2 3">
    <name type="scientific">Aquitalea magnusonii</name>
    <dbReference type="NCBI Taxonomy" id="332411"/>
    <lineage>
        <taxon>Bacteria</taxon>
        <taxon>Pseudomonadati</taxon>
        <taxon>Pseudomonadota</taxon>
        <taxon>Betaproteobacteria</taxon>
        <taxon>Neisseriales</taxon>
        <taxon>Chromobacteriaceae</taxon>
        <taxon>Aquitalea</taxon>
    </lineage>
</organism>
<sequence length="225" mass="22941">MRILSRAVPLLLALSASVPAQAAMLAYVDDSVLDSLRGRYIDAGQIVRFGVQMLTTWQNQAGVVQGAGLQLTAQAGAVPVISRYTLNGDGTTAAVAAAPTSGLASVQGVVQLNQQAGNGNSSSNSTSIDIRRDGTASLQMPAGWQSSGSGTTLGSGQLSVSMDLGNAGRMGQLLGQGQLLQFASISGSGISTDNSLRIQLVLQPQSSGFSFSIPSRLMLSGSGVR</sequence>
<dbReference type="EMBL" id="QJKC01000001">
    <property type="protein sequence ID" value="PXX51247.1"/>
    <property type="molecule type" value="Genomic_DNA"/>
</dbReference>
<keyword evidence="1" id="KW-0732">Signal</keyword>
<dbReference type="Proteomes" id="UP000248395">
    <property type="component" value="Unassembled WGS sequence"/>
</dbReference>
<keyword evidence="3" id="KW-1185">Reference proteome</keyword>
<accession>A0A318JRG4</accession>
<proteinExistence type="predicted"/>
<reference evidence="2 3" key="1">
    <citation type="submission" date="2018-05" db="EMBL/GenBank/DDBJ databases">
        <title>Genomic Encyclopedia of Type Strains, Phase IV (KMG-IV): sequencing the most valuable type-strain genomes for metagenomic binning, comparative biology and taxonomic classification.</title>
        <authorList>
            <person name="Goeker M."/>
        </authorList>
    </citation>
    <scope>NUCLEOTIDE SEQUENCE [LARGE SCALE GENOMIC DNA]</scope>
    <source>
        <strain evidence="2 3">DSM 25134</strain>
    </source>
</reference>
<dbReference type="OrthoDB" id="8591284at2"/>